<proteinExistence type="predicted"/>
<evidence type="ECO:0000313" key="8">
    <source>
        <dbReference type="Proteomes" id="UP000694844"/>
    </source>
</evidence>
<feature type="compositionally biased region" description="Polar residues" evidence="5">
    <location>
        <begin position="793"/>
        <end position="804"/>
    </location>
</feature>
<dbReference type="PANTHER" id="PTHR21223">
    <property type="entry name" value="CBY1-INTERACTING BAR DOMAIN-CONTAINING PROTEIN HOMOLOG"/>
    <property type="match status" value="1"/>
</dbReference>
<dbReference type="Gene3D" id="3.30.710.10">
    <property type="entry name" value="Potassium Channel Kv1.1, Chain A"/>
    <property type="match status" value="1"/>
</dbReference>
<dbReference type="SMART" id="SM00225">
    <property type="entry name" value="BTB"/>
    <property type="match status" value="1"/>
</dbReference>
<dbReference type="SUPFAM" id="SSF103657">
    <property type="entry name" value="BAR/IMD domain-like"/>
    <property type="match status" value="1"/>
</dbReference>
<evidence type="ECO:0000313" key="9">
    <source>
        <dbReference type="RefSeq" id="XP_022286189.1"/>
    </source>
</evidence>
<feature type="region of interest" description="Disordered" evidence="5">
    <location>
        <begin position="143"/>
        <end position="162"/>
    </location>
</feature>
<feature type="compositionally biased region" description="Acidic residues" evidence="5">
    <location>
        <begin position="939"/>
        <end position="961"/>
    </location>
</feature>
<evidence type="ECO:0000256" key="5">
    <source>
        <dbReference type="SAM" id="MobiDB-lite"/>
    </source>
</evidence>
<feature type="compositionally biased region" description="Polar residues" evidence="5">
    <location>
        <begin position="263"/>
        <end position="272"/>
    </location>
</feature>
<evidence type="ECO:0000256" key="3">
    <source>
        <dbReference type="ARBA" id="ARBA00022833"/>
    </source>
</evidence>
<feature type="domain" description="C2H2-type" evidence="7">
    <location>
        <begin position="436"/>
        <end position="464"/>
    </location>
</feature>
<dbReference type="InterPro" id="IPR000210">
    <property type="entry name" value="BTB/POZ_dom"/>
</dbReference>
<evidence type="ECO:0000259" key="6">
    <source>
        <dbReference type="PROSITE" id="PS50097"/>
    </source>
</evidence>
<dbReference type="PANTHER" id="PTHR21223:SF2">
    <property type="entry name" value="CBY1-INTERACTING BAR DOMAIN-CONTAINING PROTEIN HOMOLOG"/>
    <property type="match status" value="1"/>
</dbReference>
<dbReference type="InterPro" id="IPR009602">
    <property type="entry name" value="CBAR/FAM92"/>
</dbReference>
<keyword evidence="8" id="KW-1185">Reference proteome</keyword>
<reference evidence="9" key="1">
    <citation type="submission" date="2025-08" db="UniProtKB">
        <authorList>
            <consortium name="RefSeq"/>
        </authorList>
    </citation>
    <scope>IDENTIFICATION</scope>
    <source>
        <tissue evidence="9">Whole sample</tissue>
    </source>
</reference>
<dbReference type="GO" id="GO:0060271">
    <property type="term" value="P:cilium assembly"/>
    <property type="evidence" value="ECO:0007669"/>
    <property type="project" value="TreeGrafter"/>
</dbReference>
<dbReference type="PROSITE" id="PS00028">
    <property type="entry name" value="ZINC_FINGER_C2H2_1"/>
    <property type="match status" value="5"/>
</dbReference>
<dbReference type="Pfam" id="PF00651">
    <property type="entry name" value="BTB"/>
    <property type="match status" value="1"/>
</dbReference>
<evidence type="ECO:0000256" key="4">
    <source>
        <dbReference type="PROSITE-ProRule" id="PRU00042"/>
    </source>
</evidence>
<dbReference type="SUPFAM" id="SSF54695">
    <property type="entry name" value="POZ domain"/>
    <property type="match status" value="1"/>
</dbReference>
<feature type="domain" description="C2H2-type" evidence="7">
    <location>
        <begin position="558"/>
        <end position="585"/>
    </location>
</feature>
<dbReference type="Proteomes" id="UP000694844">
    <property type="component" value="Chromosome 5"/>
</dbReference>
<organism evidence="8 9">
    <name type="scientific">Crassostrea virginica</name>
    <name type="common">Eastern oyster</name>
    <dbReference type="NCBI Taxonomy" id="6565"/>
    <lineage>
        <taxon>Eukaryota</taxon>
        <taxon>Metazoa</taxon>
        <taxon>Spiralia</taxon>
        <taxon>Lophotrochozoa</taxon>
        <taxon>Mollusca</taxon>
        <taxon>Bivalvia</taxon>
        <taxon>Autobranchia</taxon>
        <taxon>Pteriomorphia</taxon>
        <taxon>Ostreida</taxon>
        <taxon>Ostreoidea</taxon>
        <taxon>Ostreidae</taxon>
        <taxon>Crassostrea</taxon>
    </lineage>
</organism>
<dbReference type="SMART" id="SM00355">
    <property type="entry name" value="ZnF_C2H2"/>
    <property type="match status" value="10"/>
</dbReference>
<dbReference type="KEGG" id="cvn:111099112"/>
<dbReference type="InterPro" id="IPR036236">
    <property type="entry name" value="Znf_C2H2_sf"/>
</dbReference>
<feature type="compositionally biased region" description="Basic and acidic residues" evidence="5">
    <location>
        <begin position="273"/>
        <end position="284"/>
    </location>
</feature>
<dbReference type="CDD" id="cd18186">
    <property type="entry name" value="BTB_POZ_ZBTB_KLHL-like"/>
    <property type="match status" value="1"/>
</dbReference>
<accession>A0A8B8A8K8</accession>
<dbReference type="Pfam" id="PF13912">
    <property type="entry name" value="zf-C2H2_6"/>
    <property type="match status" value="2"/>
</dbReference>
<sequence length="961" mass="110053">MLDSEEITVPGLSSRLQEMLFLFQQKRYLCDVMIVAANGYIPAHRVVLVAGSQYFHDVEAARNNLNPTEVNFHLSYDIEDVRKILNLLYTGKMTVTKFNVDRLAAICNELKITEAAEKCLMFMVKVGLSNNVAAGSGDLTESTAGNQELTNDGANSNDFGETVNTSYTDVNIGESTLEHLTLKRKISSVDESCEKEKGRKKPKRAYNKKEKKTKTSRTKISNDQCKEQDSRESVITIQPFSPSKDNKNTGDSISDQQHESIIISENSQSDPNSAREETSIKEEASTDAGSCMYLDFNELHVYQSQAPLEKITKQFDPDGAITEAMEKDQEFLEQVEKRLYCRTCKVTFKDVDSFTQHRREKHPSNFKKQRFVCDICNAKPNNHVTLVEHKFKKHGIAYDPSKYPKYKCPEEECEYETIVPYKLSEHKTTVHSGLACVCETCGRAFKSKSVLKYHIQSNHSETRPTYICNTCGKTYFTAQALRRHMESHAGIQKRLLCHLCPYSSVGRQELNNHLLKVHNVPVPKKTKVYQCEKCDYYSLNKTQFRRHAALHDDREKAFKCSECDKAFPTMYNLKSHLKRHKAETINCPHEGCKFFTKFKHILKNHITGKHTNTNFKPFKCHLCDHSCKLKGNLNKHLVNKHGLEVMTEVKQRKIALETGQALKFLFPKFCQNRVANSEKYLGSLCEVMGKITRKTARIRDKGDILAKICKDYSDEENVSHSLKAGLRFCAENLSIIQDYRHAQVMRLESKVIRPLSDYGNICKQIKAGVKRELDAVKREDKKKTDLQKLRSKNPGNAHQISRAQSDVERAREDASIGSKHLEEQMVTFEKRRLHDIKAAMTDYFKIQLVFHAKAIEFYSKCFESMSMVDEERDLQEFQRKLSMARGVPDTEEISHALTSMTTTNGYSDTLGSTDYTSTYESTASDHRRVRISQTSTMYGDDDDDDDDDYDDDDEYDLSTAR</sequence>
<feature type="domain" description="BTB" evidence="6">
    <location>
        <begin position="30"/>
        <end position="97"/>
    </location>
</feature>
<dbReference type="GO" id="GO:0035869">
    <property type="term" value="C:ciliary transition zone"/>
    <property type="evidence" value="ECO:0007669"/>
    <property type="project" value="TreeGrafter"/>
</dbReference>
<feature type="domain" description="C2H2-type" evidence="7">
    <location>
        <begin position="466"/>
        <end position="493"/>
    </location>
</feature>
<dbReference type="InterPro" id="IPR027267">
    <property type="entry name" value="AH/BAR_dom_sf"/>
</dbReference>
<dbReference type="Pfam" id="PF00096">
    <property type="entry name" value="zf-C2H2"/>
    <property type="match status" value="1"/>
</dbReference>
<evidence type="ECO:0000256" key="2">
    <source>
        <dbReference type="ARBA" id="ARBA00022771"/>
    </source>
</evidence>
<dbReference type="PROSITE" id="PS50097">
    <property type="entry name" value="BTB"/>
    <property type="match status" value="1"/>
</dbReference>
<evidence type="ECO:0000259" key="7">
    <source>
        <dbReference type="PROSITE" id="PS50157"/>
    </source>
</evidence>
<dbReference type="GO" id="GO:0036064">
    <property type="term" value="C:ciliary basal body"/>
    <property type="evidence" value="ECO:0007669"/>
    <property type="project" value="TreeGrafter"/>
</dbReference>
<dbReference type="PROSITE" id="PS50157">
    <property type="entry name" value="ZINC_FINGER_C2H2_2"/>
    <property type="match status" value="3"/>
</dbReference>
<dbReference type="InterPro" id="IPR011333">
    <property type="entry name" value="SKP1/BTB/POZ_sf"/>
</dbReference>
<feature type="region of interest" description="Disordered" evidence="5">
    <location>
        <begin position="188"/>
        <end position="284"/>
    </location>
</feature>
<feature type="region of interest" description="Disordered" evidence="5">
    <location>
        <begin position="780"/>
        <end position="813"/>
    </location>
</feature>
<keyword evidence="2 4" id="KW-0863">Zinc-finger</keyword>
<dbReference type="Gene3D" id="1.20.1270.60">
    <property type="entry name" value="Arfaptin homology (AH) domain/BAR domain"/>
    <property type="match status" value="1"/>
</dbReference>
<protein>
    <submittedName>
        <fullName evidence="9">Zinc finger and BTB domain-containing protein 41-like</fullName>
    </submittedName>
</protein>
<dbReference type="Pfam" id="PF12874">
    <property type="entry name" value="zf-met"/>
    <property type="match status" value="1"/>
</dbReference>
<dbReference type="Pfam" id="PF06730">
    <property type="entry name" value="FAM92"/>
    <property type="match status" value="1"/>
</dbReference>
<feature type="compositionally biased region" description="Basic residues" evidence="5">
    <location>
        <begin position="198"/>
        <end position="217"/>
    </location>
</feature>
<dbReference type="InterPro" id="IPR013087">
    <property type="entry name" value="Znf_C2H2_type"/>
</dbReference>
<feature type="region of interest" description="Disordered" evidence="5">
    <location>
        <begin position="922"/>
        <end position="961"/>
    </location>
</feature>
<dbReference type="FunFam" id="3.30.160.60:FF:000446">
    <property type="entry name" value="Zinc finger protein"/>
    <property type="match status" value="1"/>
</dbReference>
<dbReference type="GeneID" id="111099112"/>
<keyword evidence="3" id="KW-0862">Zinc</keyword>
<dbReference type="RefSeq" id="XP_022286189.1">
    <property type="nucleotide sequence ID" value="XM_022430481.1"/>
</dbReference>
<name>A0A8B8A8K8_CRAVI</name>
<keyword evidence="1" id="KW-0479">Metal-binding</keyword>
<dbReference type="SUPFAM" id="SSF57667">
    <property type="entry name" value="beta-beta-alpha zinc fingers"/>
    <property type="match status" value="4"/>
</dbReference>
<evidence type="ECO:0000256" key="1">
    <source>
        <dbReference type="ARBA" id="ARBA00022723"/>
    </source>
</evidence>
<dbReference type="OrthoDB" id="6085123at2759"/>
<dbReference type="AlphaFoldDB" id="A0A8B8A8K8"/>
<dbReference type="GO" id="GO:0008270">
    <property type="term" value="F:zinc ion binding"/>
    <property type="evidence" value="ECO:0007669"/>
    <property type="project" value="UniProtKB-KW"/>
</dbReference>
<dbReference type="Gene3D" id="3.30.160.60">
    <property type="entry name" value="Classic Zinc Finger"/>
    <property type="match status" value="5"/>
</dbReference>
<feature type="compositionally biased region" description="Polar residues" evidence="5">
    <location>
        <begin position="233"/>
        <end position="255"/>
    </location>
</feature>
<gene>
    <name evidence="9" type="primary">LOC111099112</name>
</gene>